<gene>
    <name evidence="6" type="ORF">CMN54_06295</name>
</gene>
<proteinExistence type="inferred from homology"/>
<evidence type="ECO:0000259" key="5">
    <source>
        <dbReference type="SMART" id="SM00062"/>
    </source>
</evidence>
<accession>A0A2D6YIV1</accession>
<name>A0A2D6YIV1_9DELT</name>
<comment type="caution">
    <text evidence="6">The sequence shown here is derived from an EMBL/GenBank/DDBJ whole genome shotgun (WGS) entry which is preliminary data.</text>
</comment>
<dbReference type="InterPro" id="IPR001638">
    <property type="entry name" value="Solute-binding_3/MltF_N"/>
</dbReference>
<dbReference type="AlphaFoldDB" id="A0A2D6YIV1"/>
<dbReference type="GO" id="GO:0030313">
    <property type="term" value="C:cell envelope"/>
    <property type="evidence" value="ECO:0007669"/>
    <property type="project" value="UniProtKB-SubCell"/>
</dbReference>
<dbReference type="PROSITE" id="PS01039">
    <property type="entry name" value="SBP_BACTERIAL_3"/>
    <property type="match status" value="1"/>
</dbReference>
<reference evidence="7" key="1">
    <citation type="submission" date="2017-09" db="EMBL/GenBank/DDBJ databases">
        <title>The Reconstruction of 2,631 Draft Metagenome-Assembled Genomes from the Global Oceans.</title>
        <authorList>
            <person name="Tully B.J."/>
            <person name="Graham E.D."/>
            <person name="Heidelberg J.F."/>
        </authorList>
    </citation>
    <scope>NUCLEOTIDE SEQUENCE [LARGE SCALE GENOMIC DNA]</scope>
</reference>
<dbReference type="CDD" id="cd13629">
    <property type="entry name" value="PBP2_Dsm1740"/>
    <property type="match status" value="1"/>
</dbReference>
<sequence length="297" mass="33020">MSGFLTTGQQLFLKRGRMKVIKTSLTLLLGLLLILPAYTGALAGETQQQLTSESVIETIKKRGKLMVGMSTFVPWAMRNKQGELIGFEIDVAKKVAEDMGVDIEFVPTQWSGIIPALIAGKFDAIIGGMSVTPQRNLTISFTAPYAHSGLGIAASKKLAGDFAWPEGFNRSDVIFVCRRGVTPCTDAVAKIWPKAKVRQFDDDTMAFQEVVNGNAHATLSSHPKPVSFTYRYPDALYMPTTENLSRGDEAFGIRKGDPDALNFFSNWIMINTSNGWLEKRHHYWFKTMDWADQVDQQ</sequence>
<dbReference type="PANTHER" id="PTHR35936:SF38">
    <property type="entry name" value="GLUTAMINE-BINDING PERIPLASMIC PROTEIN"/>
    <property type="match status" value="1"/>
</dbReference>
<evidence type="ECO:0000256" key="1">
    <source>
        <dbReference type="ARBA" id="ARBA00004196"/>
    </source>
</evidence>
<dbReference type="PANTHER" id="PTHR35936">
    <property type="entry name" value="MEMBRANE-BOUND LYTIC MUREIN TRANSGLYCOSYLASE F"/>
    <property type="match status" value="1"/>
</dbReference>
<comment type="subcellular location">
    <subcellularLocation>
        <location evidence="1">Cell envelope</location>
    </subcellularLocation>
</comment>
<keyword evidence="3" id="KW-0732">Signal</keyword>
<evidence type="ECO:0000256" key="4">
    <source>
        <dbReference type="RuleBase" id="RU003744"/>
    </source>
</evidence>
<evidence type="ECO:0000256" key="2">
    <source>
        <dbReference type="ARBA" id="ARBA00010333"/>
    </source>
</evidence>
<evidence type="ECO:0000256" key="3">
    <source>
        <dbReference type="ARBA" id="ARBA00022729"/>
    </source>
</evidence>
<comment type="similarity">
    <text evidence="2 4">Belongs to the bacterial solute-binding protein 3 family.</text>
</comment>
<dbReference type="SMART" id="SM00062">
    <property type="entry name" value="PBPb"/>
    <property type="match status" value="1"/>
</dbReference>
<feature type="domain" description="Solute-binding protein family 3/N-terminal" evidence="5">
    <location>
        <begin position="64"/>
        <end position="288"/>
    </location>
</feature>
<dbReference type="InterPro" id="IPR018313">
    <property type="entry name" value="SBP_3_CS"/>
</dbReference>
<organism evidence="6 7">
    <name type="scientific">SAR324 cluster bacterium</name>
    <dbReference type="NCBI Taxonomy" id="2024889"/>
    <lineage>
        <taxon>Bacteria</taxon>
        <taxon>Deltaproteobacteria</taxon>
        <taxon>SAR324 cluster</taxon>
    </lineage>
</organism>
<dbReference type="SUPFAM" id="SSF53850">
    <property type="entry name" value="Periplasmic binding protein-like II"/>
    <property type="match status" value="1"/>
</dbReference>
<dbReference type="Pfam" id="PF00497">
    <property type="entry name" value="SBP_bac_3"/>
    <property type="match status" value="1"/>
</dbReference>
<evidence type="ECO:0000313" key="7">
    <source>
        <dbReference type="Proteomes" id="UP000226525"/>
    </source>
</evidence>
<dbReference type="Proteomes" id="UP000226525">
    <property type="component" value="Unassembled WGS sequence"/>
</dbReference>
<dbReference type="EMBL" id="NZEX01000073">
    <property type="protein sequence ID" value="MAH63045.1"/>
    <property type="molecule type" value="Genomic_DNA"/>
</dbReference>
<dbReference type="Gene3D" id="3.40.190.10">
    <property type="entry name" value="Periplasmic binding protein-like II"/>
    <property type="match status" value="2"/>
</dbReference>
<evidence type="ECO:0000313" key="6">
    <source>
        <dbReference type="EMBL" id="MAH63045.1"/>
    </source>
</evidence>
<protein>
    <submittedName>
        <fullName evidence="6">Amino acid ABC transporter substrate-binding protein</fullName>
    </submittedName>
</protein>